<dbReference type="EMBL" id="JACHCE010000004">
    <property type="protein sequence ID" value="MBB5636869.1"/>
    <property type="molecule type" value="Genomic_DNA"/>
</dbReference>
<protein>
    <submittedName>
        <fullName evidence="2">LysM repeat protein</fullName>
    </submittedName>
</protein>
<accession>A0A7W8ZMR4</accession>
<gene>
    <name evidence="2" type="ORF">HDE68_002782</name>
</gene>
<name>A0A7W8ZMR4_9SPHI</name>
<dbReference type="InterPro" id="IPR045361">
    <property type="entry name" value="CIS_tube_prot_N"/>
</dbReference>
<organism evidence="2 3">
    <name type="scientific">Pedobacter cryoconitis</name>
    <dbReference type="NCBI Taxonomy" id="188932"/>
    <lineage>
        <taxon>Bacteria</taxon>
        <taxon>Pseudomonadati</taxon>
        <taxon>Bacteroidota</taxon>
        <taxon>Sphingobacteriia</taxon>
        <taxon>Sphingobacteriales</taxon>
        <taxon>Sphingobacteriaceae</taxon>
        <taxon>Pedobacter</taxon>
    </lineage>
</organism>
<dbReference type="PROSITE" id="PS51782">
    <property type="entry name" value="LYSM"/>
    <property type="match status" value="1"/>
</dbReference>
<feature type="domain" description="LysM" evidence="1">
    <location>
        <begin position="169"/>
        <end position="216"/>
    </location>
</feature>
<dbReference type="Proteomes" id="UP000537204">
    <property type="component" value="Unassembled WGS sequence"/>
</dbReference>
<dbReference type="Pfam" id="PF19266">
    <property type="entry name" value="CIS_tube"/>
    <property type="match status" value="1"/>
</dbReference>
<proteinExistence type="predicted"/>
<evidence type="ECO:0000313" key="3">
    <source>
        <dbReference type="Proteomes" id="UP000537204"/>
    </source>
</evidence>
<evidence type="ECO:0000259" key="1">
    <source>
        <dbReference type="PROSITE" id="PS51782"/>
    </source>
</evidence>
<evidence type="ECO:0000313" key="2">
    <source>
        <dbReference type="EMBL" id="MBB5636869.1"/>
    </source>
</evidence>
<dbReference type="Gene3D" id="3.10.350.10">
    <property type="entry name" value="LysM domain"/>
    <property type="match status" value="1"/>
</dbReference>
<comment type="caution">
    <text evidence="2">The sequence shown here is derived from an EMBL/GenBank/DDBJ whole genome shotgun (WGS) entry which is preliminary data.</text>
</comment>
<reference evidence="2 3" key="1">
    <citation type="submission" date="2020-08" db="EMBL/GenBank/DDBJ databases">
        <title>Genomic Encyclopedia of Type Strains, Phase IV (KMG-V): Genome sequencing to study the core and pangenomes of soil and plant-associated prokaryotes.</title>
        <authorList>
            <person name="Whitman W."/>
        </authorList>
    </citation>
    <scope>NUCLEOTIDE SEQUENCE [LARGE SCALE GENOMIC DNA]</scope>
    <source>
        <strain evidence="2 3">S3M1</strain>
    </source>
</reference>
<dbReference type="AlphaFoldDB" id="A0A7W8ZMR4"/>
<dbReference type="InterPro" id="IPR018392">
    <property type="entry name" value="LysM"/>
</dbReference>
<dbReference type="InterPro" id="IPR036779">
    <property type="entry name" value="LysM_dom_sf"/>
</dbReference>
<dbReference type="RefSeq" id="WP_183882773.1">
    <property type="nucleotide sequence ID" value="NZ_JACHCD010000001.1"/>
</dbReference>
<dbReference type="CDD" id="cd00118">
    <property type="entry name" value="LysM"/>
    <property type="match status" value="1"/>
</dbReference>
<sequence length="221" mass="24641">MALIKLRIDSYGKADYISSHKGTINAFINPESYAVTNSNNFSSFNIKGDSEQTFFFNNTGGSVLKIDKLLVDGTKIVQSAGFKDVDAYLKDLSKLVYEYNGEIHMPPYVKVTWGNFVFKGVCTSYNVKYTLFKPDGTCLRAEVSMEFKASVDPQTKVNKAANSSPDLTHARTVKAGDTLPLMTYRIYGTSAYYMEVARINNLSNINAIKPGDQIYFPPLKK</sequence>